<dbReference type="GO" id="GO:0016887">
    <property type="term" value="F:ATP hydrolysis activity"/>
    <property type="evidence" value="ECO:0007669"/>
    <property type="project" value="InterPro"/>
</dbReference>
<keyword evidence="20" id="KW-1185">Reference proteome</keyword>
<dbReference type="SMART" id="SM00831">
    <property type="entry name" value="Cation_ATPase_N"/>
    <property type="match status" value="1"/>
</dbReference>
<comment type="subcellular location">
    <subcellularLocation>
        <location evidence="1">Endomembrane system</location>
        <topology evidence="1">Multi-pass membrane protein</topology>
    </subcellularLocation>
</comment>
<feature type="domain" description="Cation-transporting P-type ATPase N-terminal" evidence="18">
    <location>
        <begin position="34"/>
        <end position="107"/>
    </location>
</feature>
<evidence type="ECO:0000256" key="4">
    <source>
        <dbReference type="ARBA" id="ARBA00022568"/>
    </source>
</evidence>
<dbReference type="GO" id="GO:0046872">
    <property type="term" value="F:metal ion binding"/>
    <property type="evidence" value="ECO:0007669"/>
    <property type="project" value="UniProtKB-KW"/>
</dbReference>
<dbReference type="Gene3D" id="1.20.1110.10">
    <property type="entry name" value="Calcium-transporting ATPase, transmembrane domain"/>
    <property type="match status" value="2"/>
</dbReference>
<dbReference type="InterPro" id="IPR023298">
    <property type="entry name" value="ATPase_P-typ_TM_dom_sf"/>
</dbReference>
<dbReference type="SUPFAM" id="SSF81660">
    <property type="entry name" value="Metal cation-transporting ATPase, ATP-binding domain N"/>
    <property type="match status" value="1"/>
</dbReference>
<dbReference type="SFLD" id="SFLDG00002">
    <property type="entry name" value="C1.7:_P-type_atpase_like"/>
    <property type="match status" value="1"/>
</dbReference>
<dbReference type="InterPro" id="IPR036412">
    <property type="entry name" value="HAD-like_sf"/>
</dbReference>
<feature type="transmembrane region" description="Helical" evidence="17">
    <location>
        <begin position="271"/>
        <end position="292"/>
    </location>
</feature>
<evidence type="ECO:0000256" key="11">
    <source>
        <dbReference type="ARBA" id="ARBA00022967"/>
    </source>
</evidence>
<evidence type="ECO:0000256" key="5">
    <source>
        <dbReference type="ARBA" id="ARBA00022692"/>
    </source>
</evidence>
<dbReference type="InterPro" id="IPR006068">
    <property type="entry name" value="ATPase_P-typ_cation-transptr_C"/>
</dbReference>
<evidence type="ECO:0000256" key="17">
    <source>
        <dbReference type="SAM" id="Phobius"/>
    </source>
</evidence>
<accession>A0AAD3H334</accession>
<organism evidence="19 20">
    <name type="scientific">Chaetoceros tenuissimus</name>
    <dbReference type="NCBI Taxonomy" id="426638"/>
    <lineage>
        <taxon>Eukaryota</taxon>
        <taxon>Sar</taxon>
        <taxon>Stramenopiles</taxon>
        <taxon>Ochrophyta</taxon>
        <taxon>Bacillariophyta</taxon>
        <taxon>Coscinodiscophyceae</taxon>
        <taxon>Chaetocerotophycidae</taxon>
        <taxon>Chaetocerotales</taxon>
        <taxon>Chaetocerotaceae</taxon>
        <taxon>Chaetoceros</taxon>
    </lineage>
</organism>
<evidence type="ECO:0000256" key="13">
    <source>
        <dbReference type="ARBA" id="ARBA00023065"/>
    </source>
</evidence>
<keyword evidence="7" id="KW-0547">Nucleotide-binding</keyword>
<dbReference type="SUPFAM" id="SSF56784">
    <property type="entry name" value="HAD-like"/>
    <property type="match status" value="1"/>
</dbReference>
<evidence type="ECO:0000313" key="19">
    <source>
        <dbReference type="EMBL" id="GFH48303.1"/>
    </source>
</evidence>
<evidence type="ECO:0000256" key="2">
    <source>
        <dbReference type="ARBA" id="ARBA00012790"/>
    </source>
</evidence>
<keyword evidence="12 17" id="KW-1133">Transmembrane helix</keyword>
<dbReference type="Proteomes" id="UP001054902">
    <property type="component" value="Unassembled WGS sequence"/>
</dbReference>
<dbReference type="Gene3D" id="3.40.1110.10">
    <property type="entry name" value="Calcium-transporting ATPase, cytoplasmic domain N"/>
    <property type="match status" value="1"/>
</dbReference>
<dbReference type="InterPro" id="IPR008250">
    <property type="entry name" value="ATPase_P-typ_transduc_dom_A_sf"/>
</dbReference>
<comment type="catalytic activity">
    <reaction evidence="15">
        <text>Ca(2+)(in) + ATP + H2O = Ca(2+)(out) + ADP + phosphate + H(+)</text>
        <dbReference type="Rhea" id="RHEA:18105"/>
        <dbReference type="ChEBI" id="CHEBI:15377"/>
        <dbReference type="ChEBI" id="CHEBI:15378"/>
        <dbReference type="ChEBI" id="CHEBI:29108"/>
        <dbReference type="ChEBI" id="CHEBI:30616"/>
        <dbReference type="ChEBI" id="CHEBI:43474"/>
        <dbReference type="ChEBI" id="CHEBI:456216"/>
        <dbReference type="EC" id="7.2.2.10"/>
    </reaction>
</comment>
<keyword evidence="13" id="KW-0406">Ion transport</keyword>
<dbReference type="SFLD" id="SFLDF00027">
    <property type="entry name" value="p-type_atpase"/>
    <property type="match status" value="1"/>
</dbReference>
<dbReference type="Pfam" id="PF00690">
    <property type="entry name" value="Cation_ATPase_N"/>
    <property type="match status" value="1"/>
</dbReference>
<dbReference type="Pfam" id="PF00689">
    <property type="entry name" value="Cation_ATPase_C"/>
    <property type="match status" value="1"/>
</dbReference>
<dbReference type="Pfam" id="PF13246">
    <property type="entry name" value="Cation_ATPase"/>
    <property type="match status" value="1"/>
</dbReference>
<feature type="transmembrane region" description="Helical" evidence="17">
    <location>
        <begin position="114"/>
        <end position="134"/>
    </location>
</feature>
<evidence type="ECO:0000256" key="9">
    <source>
        <dbReference type="ARBA" id="ARBA00022840"/>
    </source>
</evidence>
<keyword evidence="8" id="KW-0106">Calcium</keyword>
<evidence type="ECO:0000256" key="15">
    <source>
        <dbReference type="ARBA" id="ARBA00048694"/>
    </source>
</evidence>
<dbReference type="InterPro" id="IPR023299">
    <property type="entry name" value="ATPase_P-typ_cyto_dom_N"/>
</dbReference>
<comment type="caution">
    <text evidence="19">The sequence shown here is derived from an EMBL/GenBank/DDBJ whole genome shotgun (WGS) entry which is preliminary data.</text>
</comment>
<dbReference type="PANTHER" id="PTHR24093">
    <property type="entry name" value="CATION TRANSPORTING ATPASE"/>
    <property type="match status" value="1"/>
</dbReference>
<evidence type="ECO:0000313" key="20">
    <source>
        <dbReference type="Proteomes" id="UP001054902"/>
    </source>
</evidence>
<dbReference type="SUPFAM" id="SSF81665">
    <property type="entry name" value="Calcium ATPase, transmembrane domain M"/>
    <property type="match status" value="1"/>
</dbReference>
<evidence type="ECO:0000256" key="10">
    <source>
        <dbReference type="ARBA" id="ARBA00022842"/>
    </source>
</evidence>
<dbReference type="InterPro" id="IPR004014">
    <property type="entry name" value="ATPase_P-typ_cation-transptr_N"/>
</dbReference>
<evidence type="ECO:0000256" key="12">
    <source>
        <dbReference type="ARBA" id="ARBA00022989"/>
    </source>
</evidence>
<gene>
    <name evidence="19" type="ORF">CTEN210_04779</name>
</gene>
<dbReference type="InterPro" id="IPR018303">
    <property type="entry name" value="ATPase_P-typ_P_site"/>
</dbReference>
<dbReference type="Pfam" id="PF00122">
    <property type="entry name" value="E1-E2_ATPase"/>
    <property type="match status" value="1"/>
</dbReference>
<dbReference type="InterPro" id="IPR001757">
    <property type="entry name" value="P_typ_ATPase"/>
</dbReference>
<dbReference type="AlphaFoldDB" id="A0AAD3H334"/>
<feature type="transmembrane region" description="Helical" evidence="17">
    <location>
        <begin position="91"/>
        <end position="108"/>
    </location>
</feature>
<evidence type="ECO:0000259" key="18">
    <source>
        <dbReference type="SMART" id="SM00831"/>
    </source>
</evidence>
<dbReference type="FunFam" id="1.20.1110.10:FF:000039">
    <property type="entry name" value="Calcium-transporting ATPase"/>
    <property type="match status" value="1"/>
</dbReference>
<feature type="transmembrane region" description="Helical" evidence="17">
    <location>
        <begin position="312"/>
        <end position="337"/>
    </location>
</feature>
<sequence length="1044" mass="114167">MKSTDLPSAQDVKETVKKINEPQSRESNLSNLKALEGIPGIASFLKTTKEAGVDSASVSTRRSRYGCNSLPSSPRKSWFQLFVDTMVDDETVQILIAAAVVSLIVGIYDDPTTGYVEGCAILAAVLIVSVVTATNDYQKETQFRQLSKANDDTTVLVKRDGEVVSIPVADIVIGDLVCIEAGDAIPCDGLLLRADSLSVDESALTGEPIDIEKDLESDPFLLSGCIATNGTAEFVAIAVGKDSQWGIIKAHLEKEQDQTPLQEKLDHMAEVIGYVGMAAAAATFVAMMFIYIVVKPEYLENTSLFAHALDAFIIGVTIVVVAVPEGLPLAVTIALAYSTKKMLKDKNLIRHLQACETMGNATNICSDKTGTLTENRMTVVKGIFANVEQTETAPECETVLSSDVCDTSREIILQAIATCSTARILNKDQLQAEDSESVDDGDIHPEKDTRFHVVGNKTEGALLILAQSKFFNEDDYEARRVQANFGNSGGSRLFPFSSKRKRMSVLVKENEDWMLFHKGAGEIVLENCSTYLDKDGSVKPLTAAKRKYFEDTISSYASQALRCVALAHRSNIDKLVSPDTCSVEECEQKLEKDMTLNALVGIVDPLRGDVVDAVKTCQTAGIFVRMVTGDNIETANAIAKQAGILTDDGLSMVGEEFRKLTPAQLDEILPRLQVLARSSPEDKHILVERLNGGLMPKTKEAWLEAHPGRDWETERDLLLPGYYEEWAKSRDGVGEVVGVTGDGTNDGPALKAADVGLSMGISGTDVAKNASDIIIMDDKFSSIVKAVLWGRSVFDNIRKFLQFQLTVNVVALTITFLSAVAGYQPPLNAVMMLWVNLIMDTMGALALGTEPPASNLLLRRPYKRDASLINLPMWRNILAQSSYQLGLLIFLLQKGPEIFDCESGSTRHFTIIFNAFVFCQIFNEFNAREIGDVFNPFKNLRDSPMFLAVIIFTIIAQWVIVEYGGDFTQTAPLNLEEWKVTSMLGAISIPVGFVMRLVPVHEDPESFAGLKSKNQMGSNKQGSSLVTVFFLPVMAAVVYKIFFD</sequence>
<keyword evidence="4" id="KW-0109">Calcium transport</keyword>
<dbReference type="Gene3D" id="2.70.150.10">
    <property type="entry name" value="Calcium-transporting ATPase, cytoplasmic transduction domain A"/>
    <property type="match status" value="1"/>
</dbReference>
<dbReference type="PRINTS" id="PR00119">
    <property type="entry name" value="CATATPASE"/>
</dbReference>
<keyword evidence="6" id="KW-0479">Metal-binding</keyword>
<dbReference type="SFLD" id="SFLDS00003">
    <property type="entry name" value="Haloacid_Dehalogenase"/>
    <property type="match status" value="1"/>
</dbReference>
<dbReference type="Gene3D" id="3.40.50.1000">
    <property type="entry name" value="HAD superfamily/HAD-like"/>
    <property type="match status" value="1"/>
</dbReference>
<dbReference type="EC" id="7.2.2.10" evidence="2"/>
<keyword evidence="5 17" id="KW-0812">Transmembrane</keyword>
<feature type="transmembrane region" description="Helical" evidence="17">
    <location>
        <begin position="980"/>
        <end position="1001"/>
    </location>
</feature>
<dbReference type="InterPro" id="IPR059000">
    <property type="entry name" value="ATPase_P-type_domA"/>
</dbReference>
<keyword evidence="9" id="KW-0067">ATP-binding</keyword>
<evidence type="ECO:0000256" key="3">
    <source>
        <dbReference type="ARBA" id="ARBA00022448"/>
    </source>
</evidence>
<feature type="compositionally biased region" description="Basic and acidic residues" evidence="16">
    <location>
        <begin position="11"/>
        <end position="24"/>
    </location>
</feature>
<evidence type="ECO:0000256" key="8">
    <source>
        <dbReference type="ARBA" id="ARBA00022837"/>
    </source>
</evidence>
<feature type="transmembrane region" description="Helical" evidence="17">
    <location>
        <begin position="943"/>
        <end position="960"/>
    </location>
</feature>
<keyword evidence="14 17" id="KW-0472">Membrane</keyword>
<dbReference type="GO" id="GO:0005388">
    <property type="term" value="F:P-type calcium transporter activity"/>
    <property type="evidence" value="ECO:0007669"/>
    <property type="project" value="UniProtKB-EC"/>
</dbReference>
<proteinExistence type="predicted"/>
<dbReference type="GO" id="GO:0012505">
    <property type="term" value="C:endomembrane system"/>
    <property type="evidence" value="ECO:0007669"/>
    <property type="project" value="UniProtKB-SubCell"/>
</dbReference>
<dbReference type="SUPFAM" id="SSF81653">
    <property type="entry name" value="Calcium ATPase, transduction domain A"/>
    <property type="match status" value="1"/>
</dbReference>
<feature type="transmembrane region" description="Helical" evidence="17">
    <location>
        <begin position="805"/>
        <end position="823"/>
    </location>
</feature>
<feature type="region of interest" description="Disordered" evidence="16">
    <location>
        <begin position="1"/>
        <end position="27"/>
    </location>
</feature>
<evidence type="ECO:0000256" key="1">
    <source>
        <dbReference type="ARBA" id="ARBA00004127"/>
    </source>
</evidence>
<reference evidence="19 20" key="1">
    <citation type="journal article" date="2021" name="Sci. Rep.">
        <title>The genome of the diatom Chaetoceros tenuissimus carries an ancient integrated fragment of an extant virus.</title>
        <authorList>
            <person name="Hongo Y."/>
            <person name="Kimura K."/>
            <person name="Takaki Y."/>
            <person name="Yoshida Y."/>
            <person name="Baba S."/>
            <person name="Kobayashi G."/>
            <person name="Nagasaki K."/>
            <person name="Hano T."/>
            <person name="Tomaru Y."/>
        </authorList>
    </citation>
    <scope>NUCLEOTIDE SEQUENCE [LARGE SCALE GENOMIC DNA]</scope>
    <source>
        <strain evidence="19 20">NIES-3715</strain>
    </source>
</reference>
<evidence type="ECO:0000256" key="6">
    <source>
        <dbReference type="ARBA" id="ARBA00022723"/>
    </source>
</evidence>
<dbReference type="InterPro" id="IPR044492">
    <property type="entry name" value="P_typ_ATPase_HD_dom"/>
</dbReference>
<dbReference type="GO" id="GO:0005886">
    <property type="term" value="C:plasma membrane"/>
    <property type="evidence" value="ECO:0007669"/>
    <property type="project" value="TreeGrafter"/>
</dbReference>
<dbReference type="PANTHER" id="PTHR24093:SF369">
    <property type="entry name" value="CALCIUM-TRANSPORTING ATPASE"/>
    <property type="match status" value="1"/>
</dbReference>
<protein>
    <recommendedName>
        <fullName evidence="2">P-type Ca(2+) transporter</fullName>
        <ecNumber evidence="2">7.2.2.10</ecNumber>
    </recommendedName>
</protein>
<dbReference type="GO" id="GO:0005524">
    <property type="term" value="F:ATP binding"/>
    <property type="evidence" value="ECO:0007669"/>
    <property type="project" value="UniProtKB-KW"/>
</dbReference>
<dbReference type="NCBIfam" id="TIGR01494">
    <property type="entry name" value="ATPase_P-type"/>
    <property type="match status" value="2"/>
</dbReference>
<name>A0AAD3H334_9STRA</name>
<evidence type="ECO:0000256" key="7">
    <source>
        <dbReference type="ARBA" id="ARBA00022741"/>
    </source>
</evidence>
<keyword evidence="3" id="KW-0813">Transport</keyword>
<dbReference type="EMBL" id="BLLK01000027">
    <property type="protein sequence ID" value="GFH48303.1"/>
    <property type="molecule type" value="Genomic_DNA"/>
</dbReference>
<evidence type="ECO:0000256" key="14">
    <source>
        <dbReference type="ARBA" id="ARBA00023136"/>
    </source>
</evidence>
<keyword evidence="10" id="KW-0460">Magnesium</keyword>
<dbReference type="PROSITE" id="PS00154">
    <property type="entry name" value="ATPASE_E1_E2"/>
    <property type="match status" value="1"/>
</dbReference>
<feature type="transmembrane region" description="Helical" evidence="17">
    <location>
        <begin position="1022"/>
        <end position="1042"/>
    </location>
</feature>
<dbReference type="InterPro" id="IPR023214">
    <property type="entry name" value="HAD_sf"/>
</dbReference>
<evidence type="ECO:0000256" key="16">
    <source>
        <dbReference type="SAM" id="MobiDB-lite"/>
    </source>
</evidence>
<keyword evidence="11" id="KW-1278">Translocase</keyword>